<evidence type="ECO:0000256" key="2">
    <source>
        <dbReference type="SAM" id="Phobius"/>
    </source>
</evidence>
<dbReference type="SUPFAM" id="SSF81665">
    <property type="entry name" value="Calcium ATPase, transmembrane domain M"/>
    <property type="match status" value="1"/>
</dbReference>
<reference evidence="4" key="2">
    <citation type="submission" date="2025-08" db="UniProtKB">
        <authorList>
            <consortium name="RefSeq"/>
        </authorList>
    </citation>
    <scope>IDENTIFICATION</scope>
    <source>
        <tissue evidence="4">Leaf</tissue>
    </source>
</reference>
<dbReference type="GeneID" id="110788366"/>
<keyword evidence="3" id="KW-1185">Reference proteome</keyword>
<keyword evidence="2" id="KW-1133">Transmembrane helix</keyword>
<organism evidence="3 4">
    <name type="scientific">Spinacia oleracea</name>
    <name type="common">Spinach</name>
    <dbReference type="NCBI Taxonomy" id="3562"/>
    <lineage>
        <taxon>Eukaryota</taxon>
        <taxon>Viridiplantae</taxon>
        <taxon>Streptophyta</taxon>
        <taxon>Embryophyta</taxon>
        <taxon>Tracheophyta</taxon>
        <taxon>Spermatophyta</taxon>
        <taxon>Magnoliopsida</taxon>
        <taxon>eudicotyledons</taxon>
        <taxon>Gunneridae</taxon>
        <taxon>Pentapetalae</taxon>
        <taxon>Caryophyllales</taxon>
        <taxon>Chenopodiaceae</taxon>
        <taxon>Chenopodioideae</taxon>
        <taxon>Anserineae</taxon>
        <taxon>Spinacia</taxon>
    </lineage>
</organism>
<feature type="transmembrane region" description="Helical" evidence="2">
    <location>
        <begin position="26"/>
        <end position="43"/>
    </location>
</feature>
<dbReference type="InterPro" id="IPR023298">
    <property type="entry name" value="ATPase_P-typ_TM_dom_sf"/>
</dbReference>
<keyword evidence="2" id="KW-0472">Membrane</keyword>
<dbReference type="Proteomes" id="UP000813463">
    <property type="component" value="Chromosome 3"/>
</dbReference>
<evidence type="ECO:0000313" key="4">
    <source>
        <dbReference type="RefSeq" id="XP_056696463.1"/>
    </source>
</evidence>
<dbReference type="Gene3D" id="1.20.1110.10">
    <property type="entry name" value="Calcium-transporting ATPase, transmembrane domain"/>
    <property type="match status" value="1"/>
</dbReference>
<sequence length="196" mass="21971">MGGQSQSCDLDSRKIVMCFPSSAGHLLNWPPLPLLISGIIIAISKDRVRPSPSPDCWKLNEIFVTGCVIGAYLALVTVLFYWVVNDTDFFEDNLGVSSLSGNTEKTSSAIYMQVTNISRTLIFITRTLSWSFLERPGALLMSAFVVAQLVFNNPMEWPFTFEEIDEVREKLANLITSDCLGYFLVLNLKLRMLAIF</sequence>
<proteinExistence type="predicted"/>
<keyword evidence="1" id="KW-0460">Magnesium</keyword>
<dbReference type="RefSeq" id="XP_056696463.1">
    <property type="nucleotide sequence ID" value="XM_056840485.1"/>
</dbReference>
<feature type="transmembrane region" description="Helical" evidence="2">
    <location>
        <begin position="63"/>
        <end position="84"/>
    </location>
</feature>
<evidence type="ECO:0000256" key="1">
    <source>
        <dbReference type="ARBA" id="ARBA00022842"/>
    </source>
</evidence>
<dbReference type="PANTHER" id="PTHR42861">
    <property type="entry name" value="CALCIUM-TRANSPORTING ATPASE"/>
    <property type="match status" value="1"/>
</dbReference>
<accession>A0ABM3RLH0</accession>
<reference evidence="3" key="1">
    <citation type="journal article" date="2021" name="Nat. Commun.">
        <title>Genomic analyses provide insights into spinach domestication and the genetic basis of agronomic traits.</title>
        <authorList>
            <person name="Cai X."/>
            <person name="Sun X."/>
            <person name="Xu C."/>
            <person name="Sun H."/>
            <person name="Wang X."/>
            <person name="Ge C."/>
            <person name="Zhang Z."/>
            <person name="Wang Q."/>
            <person name="Fei Z."/>
            <person name="Jiao C."/>
            <person name="Wang Q."/>
        </authorList>
    </citation>
    <scope>NUCLEOTIDE SEQUENCE [LARGE SCALE GENOMIC DNA]</scope>
    <source>
        <strain evidence="3">cv. Varoflay</strain>
    </source>
</reference>
<gene>
    <name evidence="4" type="primary">LOC110788366</name>
</gene>
<protein>
    <submittedName>
        <fullName evidence="4">ATPase 8, plasma membrane-type isoform X1</fullName>
    </submittedName>
</protein>
<evidence type="ECO:0000313" key="3">
    <source>
        <dbReference type="Proteomes" id="UP000813463"/>
    </source>
</evidence>
<name>A0ABM3RLH0_SPIOL</name>
<keyword evidence="2" id="KW-0812">Transmembrane</keyword>